<dbReference type="GO" id="GO:0016791">
    <property type="term" value="F:phosphatase activity"/>
    <property type="evidence" value="ECO:0007669"/>
    <property type="project" value="TreeGrafter"/>
</dbReference>
<dbReference type="Gene3D" id="3.40.50.1240">
    <property type="entry name" value="Phosphoglycerate mutase-like"/>
    <property type="match status" value="1"/>
</dbReference>
<comment type="similarity">
    <text evidence="1">Belongs to the histidine acid phosphatase family.</text>
</comment>
<feature type="signal peptide" evidence="3">
    <location>
        <begin position="1"/>
        <end position="17"/>
    </location>
</feature>
<reference evidence="5" key="1">
    <citation type="journal article" date="2018" name="Nat. Microbiol.">
        <title>Leveraging single-cell genomics to expand the fungal tree of life.</title>
        <authorList>
            <person name="Ahrendt S.R."/>
            <person name="Quandt C.A."/>
            <person name="Ciobanu D."/>
            <person name="Clum A."/>
            <person name="Salamov A."/>
            <person name="Andreopoulos B."/>
            <person name="Cheng J.F."/>
            <person name="Woyke T."/>
            <person name="Pelin A."/>
            <person name="Henrissat B."/>
            <person name="Reynolds N.K."/>
            <person name="Benny G.L."/>
            <person name="Smith M.E."/>
            <person name="James T.Y."/>
            <person name="Grigoriev I.V."/>
        </authorList>
    </citation>
    <scope>NUCLEOTIDE SEQUENCE [LARGE SCALE GENOMIC DNA]</scope>
</reference>
<keyword evidence="5" id="KW-1185">Reference proteome</keyword>
<gene>
    <name evidence="4" type="ORF">BDK51DRAFT_25829</name>
</gene>
<accession>A0A4P9WH14</accession>
<dbReference type="AlphaFoldDB" id="A0A4P9WH14"/>
<evidence type="ECO:0000256" key="3">
    <source>
        <dbReference type="SAM" id="SignalP"/>
    </source>
</evidence>
<protein>
    <submittedName>
        <fullName evidence="4">Histidine phosphatase superfamily</fullName>
    </submittedName>
</protein>
<dbReference type="InterPro" id="IPR033379">
    <property type="entry name" value="Acid_Pase_AS"/>
</dbReference>
<dbReference type="PANTHER" id="PTHR11567:SF110">
    <property type="entry name" value="2-PHOSPHOXYLOSE PHOSPHATASE 1"/>
    <property type="match status" value="1"/>
</dbReference>
<dbReference type="CDD" id="cd07061">
    <property type="entry name" value="HP_HAP_like"/>
    <property type="match status" value="1"/>
</dbReference>
<proteinExistence type="inferred from homology"/>
<keyword evidence="3" id="KW-0732">Signal</keyword>
<feature type="chain" id="PRO_5020260424" evidence="3">
    <location>
        <begin position="18"/>
        <end position="177"/>
    </location>
</feature>
<dbReference type="EMBL" id="KZ994966">
    <property type="protein sequence ID" value="RKO91652.1"/>
    <property type="molecule type" value="Genomic_DNA"/>
</dbReference>
<evidence type="ECO:0000313" key="5">
    <source>
        <dbReference type="Proteomes" id="UP000269721"/>
    </source>
</evidence>
<evidence type="ECO:0000256" key="1">
    <source>
        <dbReference type="ARBA" id="ARBA00005375"/>
    </source>
</evidence>
<dbReference type="OrthoDB" id="10257284at2759"/>
<dbReference type="Proteomes" id="UP000269721">
    <property type="component" value="Unassembled WGS sequence"/>
</dbReference>
<evidence type="ECO:0000256" key="2">
    <source>
        <dbReference type="ARBA" id="ARBA00022801"/>
    </source>
</evidence>
<dbReference type="Pfam" id="PF00328">
    <property type="entry name" value="His_Phos_2"/>
    <property type="match status" value="1"/>
</dbReference>
<evidence type="ECO:0000313" key="4">
    <source>
        <dbReference type="EMBL" id="RKO91652.1"/>
    </source>
</evidence>
<dbReference type="InterPro" id="IPR050645">
    <property type="entry name" value="Histidine_acid_phosphatase"/>
</dbReference>
<dbReference type="InterPro" id="IPR000560">
    <property type="entry name" value="His_Pase_clade-2"/>
</dbReference>
<dbReference type="PANTHER" id="PTHR11567">
    <property type="entry name" value="ACID PHOSPHATASE-RELATED"/>
    <property type="match status" value="1"/>
</dbReference>
<organism evidence="4 5">
    <name type="scientific">Blyttiomyces helicus</name>
    <dbReference type="NCBI Taxonomy" id="388810"/>
    <lineage>
        <taxon>Eukaryota</taxon>
        <taxon>Fungi</taxon>
        <taxon>Fungi incertae sedis</taxon>
        <taxon>Chytridiomycota</taxon>
        <taxon>Chytridiomycota incertae sedis</taxon>
        <taxon>Chytridiomycetes</taxon>
        <taxon>Chytridiomycetes incertae sedis</taxon>
        <taxon>Blyttiomyces</taxon>
    </lineage>
</organism>
<name>A0A4P9WH14_9FUNG</name>
<dbReference type="SUPFAM" id="SSF53254">
    <property type="entry name" value="Phosphoglycerate mutase-like"/>
    <property type="match status" value="1"/>
</dbReference>
<keyword evidence="2" id="KW-0378">Hydrolase</keyword>
<dbReference type="PROSITE" id="PS00616">
    <property type="entry name" value="HIS_ACID_PHOSPHAT_1"/>
    <property type="match status" value="1"/>
</dbReference>
<dbReference type="InterPro" id="IPR029033">
    <property type="entry name" value="His_PPase_superfam"/>
</dbReference>
<feature type="non-terminal residue" evidence="4">
    <location>
        <position position="177"/>
    </location>
</feature>
<sequence>MHAKILAVVGFAAVANAAGLIPSPNGDPTYNYCKAATPAGTYQPLAAAQLRLVQLVTRHGDRTPTALVPNDSSTWNCSAGINTDITHMQNTWDIAQNAVTSKDRGVKGWGAFTWNGSCMPGQLTPEGAQMHVELGQDLRGIYVDELGFLPASLQNGSEVYLRSTGVWRVQQSARAML</sequence>